<dbReference type="InterPro" id="IPR015864">
    <property type="entry name" value="FAD_synthase"/>
</dbReference>
<evidence type="ECO:0000256" key="11">
    <source>
        <dbReference type="ARBA" id="ARBA00022695"/>
    </source>
</evidence>
<comment type="pathway">
    <text evidence="3">Cofactor biosynthesis; FMN biosynthesis; FMN from riboflavin (ATP route): step 1/1.</text>
</comment>
<dbReference type="NCBIfam" id="TIGR00083">
    <property type="entry name" value="ribF"/>
    <property type="match status" value="1"/>
</dbReference>
<evidence type="ECO:0000256" key="14">
    <source>
        <dbReference type="ARBA" id="ARBA00022827"/>
    </source>
</evidence>
<evidence type="ECO:0000256" key="2">
    <source>
        <dbReference type="ARBA" id="ARBA00004726"/>
    </source>
</evidence>
<dbReference type="CDD" id="cd02064">
    <property type="entry name" value="FAD_synthetase_N"/>
    <property type="match status" value="1"/>
</dbReference>
<evidence type="ECO:0000313" key="23">
    <source>
        <dbReference type="Proteomes" id="UP000095322"/>
    </source>
</evidence>
<dbReference type="Proteomes" id="UP000095322">
    <property type="component" value="Chromosome I"/>
</dbReference>
<evidence type="ECO:0000313" key="22">
    <source>
        <dbReference type="EMBL" id="CUX96475.1"/>
    </source>
</evidence>
<dbReference type="GO" id="GO:0003919">
    <property type="term" value="F:FMN adenylyltransferase activity"/>
    <property type="evidence" value="ECO:0007669"/>
    <property type="project" value="UniProtKB-EC"/>
</dbReference>
<dbReference type="UniPathway" id="UPA00276">
    <property type="reaction ID" value="UER00406"/>
</dbReference>
<dbReference type="Pfam" id="PF06574">
    <property type="entry name" value="FAD_syn"/>
    <property type="match status" value="1"/>
</dbReference>
<dbReference type="PANTHER" id="PTHR22749">
    <property type="entry name" value="RIBOFLAVIN KINASE/FMN ADENYLYLTRANSFERASE"/>
    <property type="match status" value="1"/>
</dbReference>
<keyword evidence="8" id="KW-0285">Flavoprotein</keyword>
<proteinExistence type="inferred from homology"/>
<evidence type="ECO:0000256" key="12">
    <source>
        <dbReference type="ARBA" id="ARBA00022741"/>
    </source>
</evidence>
<dbReference type="KEGG" id="den:MHIR_DE00135"/>
<dbReference type="AlphaFoldDB" id="A0A143WRV0"/>
<reference evidence="23" key="1">
    <citation type="submission" date="2016-01" db="EMBL/GenBank/DDBJ databases">
        <authorList>
            <person name="Husnik F."/>
        </authorList>
    </citation>
    <scope>NUCLEOTIDE SEQUENCE [LARGE SCALE GENOMIC DNA]</scope>
</reference>
<evidence type="ECO:0000259" key="20">
    <source>
        <dbReference type="Pfam" id="PF01687"/>
    </source>
</evidence>
<evidence type="ECO:0000256" key="9">
    <source>
        <dbReference type="ARBA" id="ARBA00022643"/>
    </source>
</evidence>
<keyword evidence="11" id="KW-0548">Nucleotidyltransferase</keyword>
<feature type="domain" description="Riboflavin kinase" evidence="20">
    <location>
        <begin position="184"/>
        <end position="230"/>
    </location>
</feature>
<keyword evidence="23" id="KW-1185">Reference proteome</keyword>
<protein>
    <recommendedName>
        <fullName evidence="7">Bifunctional riboflavin kinase/FMN adenylyltransferase</fullName>
        <ecNumber evidence="5">2.7.1.26</ecNumber>
        <ecNumber evidence="6">2.7.7.2</ecNumber>
    </recommendedName>
    <alternativeName>
        <fullName evidence="17">Riboflavin biosynthesis protein RibF</fullName>
    </alternativeName>
</protein>
<dbReference type="FunFam" id="3.40.50.620:FF:000021">
    <property type="entry name" value="Riboflavin biosynthesis protein"/>
    <property type="match status" value="1"/>
</dbReference>
<comment type="pathway">
    <text evidence="2">Cofactor biosynthesis; FAD biosynthesis; FAD from FMN: step 1/1.</text>
</comment>
<dbReference type="EC" id="2.7.1.26" evidence="5"/>
<evidence type="ECO:0000256" key="4">
    <source>
        <dbReference type="ARBA" id="ARBA00010214"/>
    </source>
</evidence>
<sequence>MELIRSIHNLQPRHHKCVLTIGNFDDFHRVHKALIAELQAEGCRRGLPVIAIIFEPQPQEYFAGDAAPARLTRLRDKVKYLTASGVEAALCITFGKCFAALSARAFVTKLLVKKLGVRFIGVGDDFRFGARRQGDSAFLQQAGKEGGFEVMSSSTCAEGGQRVSSTAVRETLDRDRLAEAEMLLRRSYRLSGRMVRGSALGRPRVSTANVSLQRRRTTINSVYAVEVHSLPSGLFLTSRTLASATVGGLAKSAFVGCG</sequence>
<accession>A0A143WRV0</accession>
<dbReference type="InterPro" id="IPR023468">
    <property type="entry name" value="Riboflavin_kinase"/>
</dbReference>
<evidence type="ECO:0000256" key="17">
    <source>
        <dbReference type="ARBA" id="ARBA00032176"/>
    </source>
</evidence>
<evidence type="ECO:0000259" key="21">
    <source>
        <dbReference type="Pfam" id="PF06574"/>
    </source>
</evidence>
<dbReference type="PATRIC" id="fig|1778262.3.peg.223"/>
<evidence type="ECO:0000256" key="15">
    <source>
        <dbReference type="ARBA" id="ARBA00022840"/>
    </source>
</evidence>
<keyword evidence="15" id="KW-0067">ATP-binding</keyword>
<dbReference type="InterPro" id="IPR015865">
    <property type="entry name" value="Riboflavin_kinase_bac/euk"/>
</dbReference>
<evidence type="ECO:0000256" key="16">
    <source>
        <dbReference type="ARBA" id="ARBA00023268"/>
    </source>
</evidence>
<keyword evidence="16" id="KW-0511">Multifunctional enzyme</keyword>
<evidence type="ECO:0000256" key="18">
    <source>
        <dbReference type="ARBA" id="ARBA00047880"/>
    </source>
</evidence>
<evidence type="ECO:0000256" key="1">
    <source>
        <dbReference type="ARBA" id="ARBA00002121"/>
    </source>
</evidence>
<dbReference type="PANTHER" id="PTHR22749:SF6">
    <property type="entry name" value="RIBOFLAVIN KINASE"/>
    <property type="match status" value="1"/>
</dbReference>
<dbReference type="EMBL" id="LN999833">
    <property type="protein sequence ID" value="CUX96475.1"/>
    <property type="molecule type" value="Genomic_DNA"/>
</dbReference>
<dbReference type="GO" id="GO:0005524">
    <property type="term" value="F:ATP binding"/>
    <property type="evidence" value="ECO:0007669"/>
    <property type="project" value="UniProtKB-KW"/>
</dbReference>
<keyword evidence="13" id="KW-0418">Kinase</keyword>
<dbReference type="Gene3D" id="3.40.50.620">
    <property type="entry name" value="HUPs"/>
    <property type="match status" value="1"/>
</dbReference>
<comment type="similarity">
    <text evidence="4">Belongs to the RibF family.</text>
</comment>
<dbReference type="InterPro" id="IPR002606">
    <property type="entry name" value="Riboflavin_kinase_bac"/>
</dbReference>
<dbReference type="SUPFAM" id="SSF52374">
    <property type="entry name" value="Nucleotidylyl transferase"/>
    <property type="match status" value="1"/>
</dbReference>
<evidence type="ECO:0000256" key="13">
    <source>
        <dbReference type="ARBA" id="ARBA00022777"/>
    </source>
</evidence>
<dbReference type="GO" id="GO:0009398">
    <property type="term" value="P:FMN biosynthetic process"/>
    <property type="evidence" value="ECO:0007669"/>
    <property type="project" value="UniProtKB-UniPathway"/>
</dbReference>
<feature type="domain" description="FAD synthetase" evidence="21">
    <location>
        <begin position="12"/>
        <end position="167"/>
    </location>
</feature>
<dbReference type="STRING" id="1778262.MHIR_DE00135"/>
<evidence type="ECO:0000256" key="6">
    <source>
        <dbReference type="ARBA" id="ARBA00012393"/>
    </source>
</evidence>
<dbReference type="InterPro" id="IPR014729">
    <property type="entry name" value="Rossmann-like_a/b/a_fold"/>
</dbReference>
<evidence type="ECO:0000256" key="5">
    <source>
        <dbReference type="ARBA" id="ARBA00012105"/>
    </source>
</evidence>
<name>A0A143WRV0_9ENTR</name>
<keyword evidence="10" id="KW-0808">Transferase</keyword>
<gene>
    <name evidence="22" type="primary">ribF</name>
    <name evidence="22" type="ORF">MHIR_DE00135</name>
</gene>
<evidence type="ECO:0000256" key="10">
    <source>
        <dbReference type="ARBA" id="ARBA00022679"/>
    </source>
</evidence>
<keyword evidence="14" id="KW-0274">FAD</keyword>
<comment type="catalytic activity">
    <reaction evidence="19">
        <text>FMN + ATP + H(+) = FAD + diphosphate</text>
        <dbReference type="Rhea" id="RHEA:17237"/>
        <dbReference type="ChEBI" id="CHEBI:15378"/>
        <dbReference type="ChEBI" id="CHEBI:30616"/>
        <dbReference type="ChEBI" id="CHEBI:33019"/>
        <dbReference type="ChEBI" id="CHEBI:57692"/>
        <dbReference type="ChEBI" id="CHEBI:58210"/>
        <dbReference type="EC" id="2.7.7.2"/>
    </reaction>
</comment>
<dbReference type="GO" id="GO:0008531">
    <property type="term" value="F:riboflavin kinase activity"/>
    <property type="evidence" value="ECO:0007669"/>
    <property type="project" value="UniProtKB-EC"/>
</dbReference>
<organism evidence="22 23">
    <name type="scientific">Candidatus Doolittlea endobia</name>
    <dbReference type="NCBI Taxonomy" id="1778262"/>
    <lineage>
        <taxon>Bacteria</taxon>
        <taxon>Pseudomonadati</taxon>
        <taxon>Pseudomonadota</taxon>
        <taxon>Gammaproteobacteria</taxon>
        <taxon>Enterobacterales</taxon>
        <taxon>Enterobacteriaceae</taxon>
        <taxon>Candidatus Doolittlea</taxon>
    </lineage>
</organism>
<comment type="function">
    <text evidence="1">Catalyzes the phosphorylation of riboflavin to FMN followed by the adenylation of FMN to FAD.</text>
</comment>
<keyword evidence="9" id="KW-0288">FMN</keyword>
<dbReference type="EC" id="2.7.7.2" evidence="6"/>
<evidence type="ECO:0000256" key="3">
    <source>
        <dbReference type="ARBA" id="ARBA00005201"/>
    </source>
</evidence>
<evidence type="ECO:0000256" key="19">
    <source>
        <dbReference type="ARBA" id="ARBA00049494"/>
    </source>
</evidence>
<dbReference type="UniPathway" id="UPA00277">
    <property type="reaction ID" value="UER00407"/>
</dbReference>
<comment type="catalytic activity">
    <reaction evidence="18">
        <text>riboflavin + ATP = FMN + ADP + H(+)</text>
        <dbReference type="Rhea" id="RHEA:14357"/>
        <dbReference type="ChEBI" id="CHEBI:15378"/>
        <dbReference type="ChEBI" id="CHEBI:30616"/>
        <dbReference type="ChEBI" id="CHEBI:57986"/>
        <dbReference type="ChEBI" id="CHEBI:58210"/>
        <dbReference type="ChEBI" id="CHEBI:456216"/>
        <dbReference type="EC" id="2.7.1.26"/>
    </reaction>
</comment>
<keyword evidence="12" id="KW-0547">Nucleotide-binding</keyword>
<evidence type="ECO:0000256" key="7">
    <source>
        <dbReference type="ARBA" id="ARBA00018483"/>
    </source>
</evidence>
<dbReference type="Pfam" id="PF01687">
    <property type="entry name" value="Flavokinase"/>
    <property type="match status" value="1"/>
</dbReference>
<dbReference type="GO" id="GO:0009231">
    <property type="term" value="P:riboflavin biosynthetic process"/>
    <property type="evidence" value="ECO:0007669"/>
    <property type="project" value="InterPro"/>
</dbReference>
<dbReference type="GO" id="GO:0006747">
    <property type="term" value="P:FAD biosynthetic process"/>
    <property type="evidence" value="ECO:0007669"/>
    <property type="project" value="UniProtKB-UniPathway"/>
</dbReference>
<evidence type="ECO:0000256" key="8">
    <source>
        <dbReference type="ARBA" id="ARBA00022630"/>
    </source>
</evidence>